<evidence type="ECO:0000256" key="4">
    <source>
        <dbReference type="ARBA" id="ARBA00022729"/>
    </source>
</evidence>
<evidence type="ECO:0000256" key="3">
    <source>
        <dbReference type="ARBA" id="ARBA00022723"/>
    </source>
</evidence>
<accession>A0ABX2T185</accession>
<dbReference type="PANTHER" id="PTHR42953">
    <property type="entry name" value="HIGH-AFFINITY ZINC UPTAKE SYSTEM PROTEIN ZNUA-RELATED"/>
    <property type="match status" value="1"/>
</dbReference>
<protein>
    <submittedName>
        <fullName evidence="6">Zinc ABC transporter substrate-binding protein</fullName>
    </submittedName>
</protein>
<dbReference type="SUPFAM" id="SSF53807">
    <property type="entry name" value="Helical backbone' metal receptor"/>
    <property type="match status" value="1"/>
</dbReference>
<comment type="subcellular location">
    <subcellularLocation>
        <location evidence="1">Cell envelope</location>
    </subcellularLocation>
</comment>
<dbReference type="PRINTS" id="PR00690">
    <property type="entry name" value="ADHESNFAMILY"/>
</dbReference>
<keyword evidence="2 5" id="KW-0813">Transport</keyword>
<evidence type="ECO:0000256" key="5">
    <source>
        <dbReference type="RuleBase" id="RU003512"/>
    </source>
</evidence>
<keyword evidence="3" id="KW-0479">Metal-binding</keyword>
<gene>
    <name evidence="6" type="ORF">HZY85_04275</name>
</gene>
<dbReference type="InterPro" id="IPR006127">
    <property type="entry name" value="ZnuA-like"/>
</dbReference>
<comment type="caution">
    <text evidence="6">The sequence shown here is derived from an EMBL/GenBank/DDBJ whole genome shotgun (WGS) entry which is preliminary data.</text>
</comment>
<sequence>MKKRILSILSIMLVFVLVITGCSKKTETATTSQNANSNQKIKVVTTTTMLKDLIEQIGGDKLEVEGLMGEGVDPHLYKATASDVEKLKKADVVIYQGLHLEGQMGDIFADLKDKKIIEAAKGVPTDKVLKDEEGHSDPHIWFDTEIWSGVGKYISEELTKFYPELKGDFSTNFNKYSEELTKLDKYIKEQTEMIPKSQRALVTAHDAFSYFSEKYGFDVLSIQGVSTESEATTNDINKLADEIVKRNIKAIFVESSVPEKTIKSLQEAVKAKGKEITIGGELYSDSLGDKSSDTETYIKTAKANIDIIVKALK</sequence>
<comment type="similarity">
    <text evidence="5">Belongs to the bacterial solute-binding protein 9 family.</text>
</comment>
<dbReference type="Pfam" id="PF01297">
    <property type="entry name" value="ZnuA"/>
    <property type="match status" value="1"/>
</dbReference>
<organism evidence="6 7">
    <name type="scientific">Gemelliphila palaticanis</name>
    <dbReference type="NCBI Taxonomy" id="81950"/>
    <lineage>
        <taxon>Bacteria</taxon>
        <taxon>Bacillati</taxon>
        <taxon>Bacillota</taxon>
        <taxon>Bacilli</taxon>
        <taxon>Bacillales</taxon>
        <taxon>Gemellaceae</taxon>
        <taxon>Gemelliphila</taxon>
    </lineage>
</organism>
<dbReference type="PRINTS" id="PR00691">
    <property type="entry name" value="ADHESINB"/>
</dbReference>
<dbReference type="PANTHER" id="PTHR42953:SF1">
    <property type="entry name" value="METAL-BINDING PROTEIN HI_0362-RELATED"/>
    <property type="match status" value="1"/>
</dbReference>
<name>A0ABX2T185_9BACL</name>
<dbReference type="RefSeq" id="WP_179941199.1">
    <property type="nucleotide sequence ID" value="NZ_JACBYF010000006.1"/>
</dbReference>
<evidence type="ECO:0000313" key="7">
    <source>
        <dbReference type="Proteomes" id="UP000531840"/>
    </source>
</evidence>
<dbReference type="Gene3D" id="3.40.50.1980">
    <property type="entry name" value="Nitrogenase molybdenum iron protein domain"/>
    <property type="match status" value="2"/>
</dbReference>
<dbReference type="InterPro" id="IPR006128">
    <property type="entry name" value="Lipoprotein_PsaA-like"/>
</dbReference>
<reference evidence="6 7" key="1">
    <citation type="submission" date="2020-07" db="EMBL/GenBank/DDBJ databases">
        <title>MOT database genomes.</title>
        <authorList>
            <person name="Joseph S."/>
            <person name="Aduse-Opoku J."/>
            <person name="Hashim A."/>
            <person name="Wade W."/>
            <person name="Curtis M."/>
        </authorList>
    </citation>
    <scope>NUCLEOTIDE SEQUENCE [LARGE SCALE GENOMIC DNA]</scope>
    <source>
        <strain evidence="6 7">CIP 106318</strain>
    </source>
</reference>
<keyword evidence="4" id="KW-0732">Signal</keyword>
<dbReference type="InterPro" id="IPR050492">
    <property type="entry name" value="Bact_metal-bind_prot9"/>
</dbReference>
<evidence type="ECO:0000256" key="2">
    <source>
        <dbReference type="ARBA" id="ARBA00022448"/>
    </source>
</evidence>
<dbReference type="Proteomes" id="UP000531840">
    <property type="component" value="Unassembled WGS sequence"/>
</dbReference>
<proteinExistence type="inferred from homology"/>
<dbReference type="EMBL" id="JACBYF010000006">
    <property type="protein sequence ID" value="NYS47413.1"/>
    <property type="molecule type" value="Genomic_DNA"/>
</dbReference>
<dbReference type="PROSITE" id="PS51257">
    <property type="entry name" value="PROKAR_LIPOPROTEIN"/>
    <property type="match status" value="1"/>
</dbReference>
<dbReference type="InterPro" id="IPR006129">
    <property type="entry name" value="AdhesinB"/>
</dbReference>
<evidence type="ECO:0000313" key="6">
    <source>
        <dbReference type="EMBL" id="NYS47413.1"/>
    </source>
</evidence>
<keyword evidence="7" id="KW-1185">Reference proteome</keyword>
<evidence type="ECO:0000256" key="1">
    <source>
        <dbReference type="ARBA" id="ARBA00004196"/>
    </source>
</evidence>